<dbReference type="InterPro" id="IPR018484">
    <property type="entry name" value="FGGY_N"/>
</dbReference>
<dbReference type="NCBIfam" id="TIGR01311">
    <property type="entry name" value="glycerol_kin"/>
    <property type="match status" value="1"/>
</dbReference>
<comment type="catalytic activity">
    <reaction evidence="10">
        <text>glycerol + ATP = sn-glycerol 3-phosphate + ADP + H(+)</text>
        <dbReference type="Rhea" id="RHEA:21644"/>
        <dbReference type="ChEBI" id="CHEBI:15378"/>
        <dbReference type="ChEBI" id="CHEBI:17754"/>
        <dbReference type="ChEBI" id="CHEBI:30616"/>
        <dbReference type="ChEBI" id="CHEBI:57597"/>
        <dbReference type="ChEBI" id="CHEBI:456216"/>
        <dbReference type="EC" id="2.7.1.30"/>
    </reaction>
</comment>
<dbReference type="InterPro" id="IPR000577">
    <property type="entry name" value="Carb_kinase_FGGY"/>
</dbReference>
<evidence type="ECO:0000256" key="7">
    <source>
        <dbReference type="ARBA" id="ARBA00022798"/>
    </source>
</evidence>
<evidence type="ECO:0000259" key="14">
    <source>
        <dbReference type="Pfam" id="PF02782"/>
    </source>
</evidence>
<feature type="domain" description="Carbohydrate kinase FGGY N-terminal" evidence="13">
    <location>
        <begin position="12"/>
        <end position="266"/>
    </location>
</feature>
<dbReference type="GO" id="GO:0006071">
    <property type="term" value="P:glycerol metabolic process"/>
    <property type="evidence" value="ECO:0007669"/>
    <property type="project" value="UniProtKB-KW"/>
</dbReference>
<evidence type="ECO:0000256" key="8">
    <source>
        <dbReference type="ARBA" id="ARBA00022840"/>
    </source>
</evidence>
<dbReference type="FunFam" id="3.30.420.40:FF:000108">
    <property type="entry name" value="Glycerol kinase, glycosomal"/>
    <property type="match status" value="1"/>
</dbReference>
<evidence type="ECO:0000259" key="13">
    <source>
        <dbReference type="Pfam" id="PF00370"/>
    </source>
</evidence>
<dbReference type="CDD" id="cd07792">
    <property type="entry name" value="ASKHA_NBD_FGGY_GK1-3-like"/>
    <property type="match status" value="1"/>
</dbReference>
<evidence type="ECO:0000256" key="4">
    <source>
        <dbReference type="ARBA" id="ARBA00022679"/>
    </source>
</evidence>
<evidence type="ECO:0000313" key="16">
    <source>
        <dbReference type="Proteomes" id="UP001607302"/>
    </source>
</evidence>
<comment type="pathway">
    <text evidence="1">Polyol metabolism; glycerol degradation via glycerol kinase pathway; sn-glycerol 3-phosphate from glycerol: step 1/1.</text>
</comment>
<dbReference type="PIRSF" id="PIRSF000538">
    <property type="entry name" value="GlpK"/>
    <property type="match status" value="1"/>
</dbReference>
<dbReference type="InterPro" id="IPR005999">
    <property type="entry name" value="Glycerol_kin"/>
</dbReference>
<evidence type="ECO:0000256" key="5">
    <source>
        <dbReference type="ARBA" id="ARBA00022741"/>
    </source>
</evidence>
<evidence type="ECO:0000256" key="1">
    <source>
        <dbReference type="ARBA" id="ARBA00005190"/>
    </source>
</evidence>
<dbReference type="EMBL" id="JAUDFV010000074">
    <property type="protein sequence ID" value="KAL2733704.1"/>
    <property type="molecule type" value="Genomic_DNA"/>
</dbReference>
<evidence type="ECO:0000313" key="15">
    <source>
        <dbReference type="EMBL" id="KAL2733704.1"/>
    </source>
</evidence>
<dbReference type="GO" id="GO:0005524">
    <property type="term" value="F:ATP binding"/>
    <property type="evidence" value="ECO:0007669"/>
    <property type="project" value="UniProtKB-KW"/>
</dbReference>
<dbReference type="InterPro" id="IPR018483">
    <property type="entry name" value="Carb_kinase_FGGY_CS"/>
</dbReference>
<dbReference type="AlphaFoldDB" id="A0ABD2BLP6"/>
<keyword evidence="7" id="KW-0319">Glycerol metabolism</keyword>
<accession>A0ABD2BLP6</accession>
<dbReference type="PROSITE" id="PS00445">
    <property type="entry name" value="FGGY_KINASES_2"/>
    <property type="match status" value="1"/>
</dbReference>
<protein>
    <recommendedName>
        <fullName evidence="11">Probable glycerol kinase</fullName>
        <ecNumber evidence="3">2.7.1.30</ecNumber>
    </recommendedName>
    <alternativeName>
        <fullName evidence="9">ATP:glycerol 3-phosphotransferase</fullName>
    </alternativeName>
</protein>
<evidence type="ECO:0000256" key="2">
    <source>
        <dbReference type="ARBA" id="ARBA00009156"/>
    </source>
</evidence>
<evidence type="ECO:0000256" key="3">
    <source>
        <dbReference type="ARBA" id="ARBA00012099"/>
    </source>
</evidence>
<dbReference type="InterPro" id="IPR042018">
    <property type="entry name" value="GK1-3_metazoan-type"/>
</dbReference>
<dbReference type="Gene3D" id="3.30.420.40">
    <property type="match status" value="2"/>
</dbReference>
<keyword evidence="6 12" id="KW-0418">Kinase</keyword>
<name>A0ABD2BLP6_VESSQ</name>
<reference evidence="15 16" key="1">
    <citation type="journal article" date="2024" name="Ann. Entomol. Soc. Am.">
        <title>Genomic analyses of the southern and eastern yellowjacket wasps (Hymenoptera: Vespidae) reveal evolutionary signatures of social life.</title>
        <authorList>
            <person name="Catto M.A."/>
            <person name="Caine P.B."/>
            <person name="Orr S.E."/>
            <person name="Hunt B.G."/>
            <person name="Goodisman M.A.D."/>
        </authorList>
    </citation>
    <scope>NUCLEOTIDE SEQUENCE [LARGE SCALE GENOMIC DNA]</scope>
    <source>
        <strain evidence="15">233</strain>
        <tissue evidence="15">Head and thorax</tissue>
    </source>
</reference>
<keyword evidence="16" id="KW-1185">Reference proteome</keyword>
<dbReference type="PANTHER" id="PTHR10196">
    <property type="entry name" value="SUGAR KINASE"/>
    <property type="match status" value="1"/>
</dbReference>
<dbReference type="InterPro" id="IPR043129">
    <property type="entry name" value="ATPase_NBD"/>
</dbReference>
<dbReference type="FunFam" id="3.30.420.40:FF:000177">
    <property type="entry name" value="Glycerol kinase"/>
    <property type="match status" value="1"/>
</dbReference>
<gene>
    <name evidence="15" type="ORF">V1478_003402</name>
</gene>
<dbReference type="NCBIfam" id="NF000756">
    <property type="entry name" value="PRK00047.1"/>
    <property type="match status" value="1"/>
</dbReference>
<keyword evidence="4 12" id="KW-0808">Transferase</keyword>
<evidence type="ECO:0000256" key="9">
    <source>
        <dbReference type="ARBA" id="ARBA00043149"/>
    </source>
</evidence>
<comment type="similarity">
    <text evidence="2 12">Belongs to the FGGY kinase family.</text>
</comment>
<dbReference type="InterPro" id="IPR018485">
    <property type="entry name" value="FGGY_C"/>
</dbReference>
<organism evidence="15 16">
    <name type="scientific">Vespula squamosa</name>
    <name type="common">Southern yellow jacket</name>
    <name type="synonym">Wasp</name>
    <dbReference type="NCBI Taxonomy" id="30214"/>
    <lineage>
        <taxon>Eukaryota</taxon>
        <taxon>Metazoa</taxon>
        <taxon>Ecdysozoa</taxon>
        <taxon>Arthropoda</taxon>
        <taxon>Hexapoda</taxon>
        <taxon>Insecta</taxon>
        <taxon>Pterygota</taxon>
        <taxon>Neoptera</taxon>
        <taxon>Endopterygota</taxon>
        <taxon>Hymenoptera</taxon>
        <taxon>Apocrita</taxon>
        <taxon>Aculeata</taxon>
        <taxon>Vespoidea</taxon>
        <taxon>Vespidae</taxon>
        <taxon>Vespinae</taxon>
        <taxon>Vespula</taxon>
    </lineage>
</organism>
<comment type="caution">
    <text evidence="15">The sequence shown here is derived from an EMBL/GenBank/DDBJ whole genome shotgun (WGS) entry which is preliminary data.</text>
</comment>
<keyword evidence="5" id="KW-0547">Nucleotide-binding</keyword>
<feature type="domain" description="Carbohydrate kinase FGGY C-terminal" evidence="14">
    <location>
        <begin position="276"/>
        <end position="464"/>
    </location>
</feature>
<dbReference type="GO" id="GO:0004370">
    <property type="term" value="F:glycerol kinase activity"/>
    <property type="evidence" value="ECO:0007669"/>
    <property type="project" value="UniProtKB-EC"/>
</dbReference>
<dbReference type="SUPFAM" id="SSF53067">
    <property type="entry name" value="Actin-like ATPase domain"/>
    <property type="match status" value="2"/>
</dbReference>
<dbReference type="EC" id="2.7.1.30" evidence="3"/>
<dbReference type="PROSITE" id="PS00933">
    <property type="entry name" value="FGGY_KINASES_1"/>
    <property type="match status" value="1"/>
</dbReference>
<evidence type="ECO:0000256" key="11">
    <source>
        <dbReference type="ARBA" id="ARBA00071571"/>
    </source>
</evidence>
<evidence type="ECO:0000256" key="10">
    <source>
        <dbReference type="ARBA" id="ARBA00052101"/>
    </source>
</evidence>
<dbReference type="Proteomes" id="UP001607302">
    <property type="component" value="Unassembled WGS sequence"/>
</dbReference>
<evidence type="ECO:0000256" key="12">
    <source>
        <dbReference type="RuleBase" id="RU003733"/>
    </source>
</evidence>
<dbReference type="Pfam" id="PF00370">
    <property type="entry name" value="FGGY_N"/>
    <property type="match status" value="1"/>
</dbReference>
<dbReference type="PANTHER" id="PTHR10196:SF82">
    <property type="entry name" value="GLYCEROL KINASE"/>
    <property type="match status" value="1"/>
</dbReference>
<keyword evidence="8" id="KW-0067">ATP-binding</keyword>
<evidence type="ECO:0000256" key="6">
    <source>
        <dbReference type="ARBA" id="ARBA00022777"/>
    </source>
</evidence>
<dbReference type="Pfam" id="PF02782">
    <property type="entry name" value="FGGY_C"/>
    <property type="match status" value="1"/>
</dbReference>
<proteinExistence type="inferred from homology"/>
<sequence>MPENINHFGPLIGAIDEGTSSARFLVFDVLQRKVVASHQIEIKQKYPQEGWVEQDPKEILQAVIQCIKKTVEKLADLNISPSDIKAIGITNQRETTLLWDKETGEPLHNAIVWLDMRTTTTMEDVLDSIPNKTRNKHYLKPLCGLPMSPYFSALKIRWLIDNISRVKQAVEAEKCAFGTVDTWLIWNLTKGQLHVTDVSNASRTMLMNIETLKWDPLLCRFFGIPQHILPEIRSSAEIYATISNPQVLAGIPIAGCVGDQQGALLGQLCLKPGEAKATYGTGCFLLYNTGNVKVDSTQGLITTIAYKIGKSPAIYALEGSVAVAGAALAWLKDNLELFSNLAQSQDMAESVRCSGDVYFVPAFSGLYAPYWQQDARGVICGITEDTQQYHIIRAALEAVCFQTRDILEAMVKDSGTKLMTLQVDGGMTVNNLLMQLQADLTGISVVRPNMVETTALGAAILAGLGIGMIDINDIDASQVTKFTPTIGEDERDLRYSKWKMAIERCMKWDSSTTLMND</sequence>